<evidence type="ECO:0000313" key="4">
    <source>
        <dbReference type="Proteomes" id="UP000604825"/>
    </source>
</evidence>
<accession>A0A811ST56</accession>
<gene>
    <name evidence="3" type="ORF">NCGR_LOCUS68256</name>
</gene>
<keyword evidence="4" id="KW-1185">Reference proteome</keyword>
<dbReference type="InterPro" id="IPR005135">
    <property type="entry name" value="Endo/exonuclease/phosphatase"/>
</dbReference>
<dbReference type="Pfam" id="PF14529">
    <property type="entry name" value="Exo_endo_phos_2"/>
    <property type="match status" value="1"/>
</dbReference>
<sequence>MDKYETPVTNQVKDSDCKIVSNKLLSLLNEESHHSKWEEFRRMAKQDIATEECSSLLRRMELEVSEEEMEASDSDTEHMDEGEELSSLQEEGLLQTELNREAIIIEEQLINKSQKRKNKWDPTLRCPRSRRQPEDGRTLLEKAQDFKKIKNLETDFNWQYLPAEGTAGGILVGFSERKFEVLAWKIGVYSVAAIVGNCHDNSVWRLITVYGSPYDEGKQEFINELENLLDNWDGPTVIGGDFNLVCNVKHKSNGVINHKWADLFMDWVNKFGLIELKPSSRAFTWTNNHEQPILAAIDKIFCTTNFEHKFPLAFVSTSSRASSDHVPLILNFGLEERRKPSMFRFEKWWLQQPDFKELIAKLWNTSCAFTDPLDIWQFKIRLVKIRLRGGP</sequence>
<dbReference type="PANTHER" id="PTHR33710">
    <property type="entry name" value="BNAC02G09200D PROTEIN"/>
    <property type="match status" value="1"/>
</dbReference>
<dbReference type="Proteomes" id="UP000604825">
    <property type="component" value="Unassembled WGS sequence"/>
</dbReference>
<feature type="region of interest" description="Disordered" evidence="1">
    <location>
        <begin position="63"/>
        <end position="82"/>
    </location>
</feature>
<evidence type="ECO:0000259" key="2">
    <source>
        <dbReference type="Pfam" id="PF14529"/>
    </source>
</evidence>
<dbReference type="PANTHER" id="PTHR33710:SF71">
    <property type="entry name" value="ENDONUCLEASE_EXONUCLEASE_PHOSPHATASE DOMAIN-CONTAINING PROTEIN"/>
    <property type="match status" value="1"/>
</dbReference>
<name>A0A811ST56_9POAL</name>
<dbReference type="Gene3D" id="3.60.10.10">
    <property type="entry name" value="Endonuclease/exonuclease/phosphatase"/>
    <property type="match status" value="1"/>
</dbReference>
<dbReference type="InterPro" id="IPR036691">
    <property type="entry name" value="Endo/exonu/phosph_ase_sf"/>
</dbReference>
<protein>
    <recommendedName>
        <fullName evidence="2">Endonuclease/exonuclease/phosphatase domain-containing protein</fullName>
    </recommendedName>
</protein>
<proteinExistence type="predicted"/>
<feature type="domain" description="Endonuclease/exonuclease/phosphatase" evidence="2">
    <location>
        <begin position="205"/>
        <end position="328"/>
    </location>
</feature>
<organism evidence="3 4">
    <name type="scientific">Miscanthus lutarioriparius</name>
    <dbReference type="NCBI Taxonomy" id="422564"/>
    <lineage>
        <taxon>Eukaryota</taxon>
        <taxon>Viridiplantae</taxon>
        <taxon>Streptophyta</taxon>
        <taxon>Embryophyta</taxon>
        <taxon>Tracheophyta</taxon>
        <taxon>Spermatophyta</taxon>
        <taxon>Magnoliopsida</taxon>
        <taxon>Liliopsida</taxon>
        <taxon>Poales</taxon>
        <taxon>Poaceae</taxon>
        <taxon>PACMAD clade</taxon>
        <taxon>Panicoideae</taxon>
        <taxon>Andropogonodae</taxon>
        <taxon>Andropogoneae</taxon>
        <taxon>Saccharinae</taxon>
        <taxon>Miscanthus</taxon>
    </lineage>
</organism>
<evidence type="ECO:0000313" key="3">
    <source>
        <dbReference type="EMBL" id="CAD6344158.1"/>
    </source>
</evidence>
<dbReference type="EMBL" id="CAJGYO010000907">
    <property type="protein sequence ID" value="CAD6344158.1"/>
    <property type="molecule type" value="Genomic_DNA"/>
</dbReference>
<dbReference type="GO" id="GO:0003824">
    <property type="term" value="F:catalytic activity"/>
    <property type="evidence" value="ECO:0007669"/>
    <property type="project" value="InterPro"/>
</dbReference>
<dbReference type="SUPFAM" id="SSF56219">
    <property type="entry name" value="DNase I-like"/>
    <property type="match status" value="1"/>
</dbReference>
<evidence type="ECO:0000256" key="1">
    <source>
        <dbReference type="SAM" id="MobiDB-lite"/>
    </source>
</evidence>
<comment type="caution">
    <text evidence="3">The sequence shown here is derived from an EMBL/GenBank/DDBJ whole genome shotgun (WGS) entry which is preliminary data.</text>
</comment>
<dbReference type="AlphaFoldDB" id="A0A811ST56"/>
<reference evidence="3" key="1">
    <citation type="submission" date="2020-10" db="EMBL/GenBank/DDBJ databases">
        <authorList>
            <person name="Han B."/>
            <person name="Lu T."/>
            <person name="Zhao Q."/>
            <person name="Huang X."/>
            <person name="Zhao Y."/>
        </authorList>
    </citation>
    <scope>NUCLEOTIDE SEQUENCE</scope>
</reference>
<dbReference type="OrthoDB" id="686933at2759"/>